<dbReference type="GO" id="GO:0071013">
    <property type="term" value="C:catalytic step 2 spliceosome"/>
    <property type="evidence" value="ECO:0007669"/>
    <property type="project" value="TreeGrafter"/>
</dbReference>
<evidence type="ECO:0000313" key="4">
    <source>
        <dbReference type="EMBL" id="CAI9776534.1"/>
    </source>
</evidence>
<keyword evidence="2" id="KW-1133">Transmembrane helix</keyword>
<dbReference type="EMBL" id="OU503049">
    <property type="protein sequence ID" value="CAI9776534.1"/>
    <property type="molecule type" value="Genomic_DNA"/>
</dbReference>
<dbReference type="Gene3D" id="3.40.50.2300">
    <property type="match status" value="1"/>
</dbReference>
<dbReference type="GO" id="GO:0030623">
    <property type="term" value="F:U5 snRNA binding"/>
    <property type="evidence" value="ECO:0007669"/>
    <property type="project" value="TreeGrafter"/>
</dbReference>
<evidence type="ECO:0000259" key="3">
    <source>
        <dbReference type="PROSITE" id="PS50110"/>
    </source>
</evidence>
<name>A0AAD1ZVP6_9LAMI</name>
<evidence type="ECO:0000256" key="1">
    <source>
        <dbReference type="PROSITE-ProRule" id="PRU00169"/>
    </source>
</evidence>
<feature type="modified residue" description="4-aspartylphosphate" evidence="1">
    <location>
        <position position="12"/>
    </location>
</feature>
<dbReference type="SUPFAM" id="SSF52172">
    <property type="entry name" value="CheY-like"/>
    <property type="match status" value="1"/>
</dbReference>
<dbReference type="GO" id="GO:0000244">
    <property type="term" value="P:spliceosomal tri-snRNP complex assembly"/>
    <property type="evidence" value="ECO:0007669"/>
    <property type="project" value="TreeGrafter"/>
</dbReference>
<gene>
    <name evidence="4" type="ORF">FPE_LOCUS23964</name>
</gene>
<dbReference type="InterPro" id="IPR012591">
    <property type="entry name" value="PRO8NT"/>
</dbReference>
<organism evidence="4 5">
    <name type="scientific">Fraxinus pennsylvanica</name>
    <dbReference type="NCBI Taxonomy" id="56036"/>
    <lineage>
        <taxon>Eukaryota</taxon>
        <taxon>Viridiplantae</taxon>
        <taxon>Streptophyta</taxon>
        <taxon>Embryophyta</taxon>
        <taxon>Tracheophyta</taxon>
        <taxon>Spermatophyta</taxon>
        <taxon>Magnoliopsida</taxon>
        <taxon>eudicotyledons</taxon>
        <taxon>Gunneridae</taxon>
        <taxon>Pentapetalae</taxon>
        <taxon>asterids</taxon>
        <taxon>lamiids</taxon>
        <taxon>Lamiales</taxon>
        <taxon>Oleaceae</taxon>
        <taxon>Oleeae</taxon>
        <taxon>Fraxinus</taxon>
    </lineage>
</organism>
<dbReference type="PANTHER" id="PTHR11140">
    <property type="entry name" value="PRE-MRNA SPLICING FACTOR PRP8"/>
    <property type="match status" value="1"/>
</dbReference>
<dbReference type="InterPro" id="IPR027652">
    <property type="entry name" value="PRP8"/>
</dbReference>
<dbReference type="PROSITE" id="PS50110">
    <property type="entry name" value="RESPONSE_REGULATORY"/>
    <property type="match status" value="1"/>
</dbReference>
<evidence type="ECO:0000313" key="5">
    <source>
        <dbReference type="Proteomes" id="UP000834106"/>
    </source>
</evidence>
<accession>A0AAD1ZVP6</accession>
<keyword evidence="1" id="KW-0597">Phosphoprotein</keyword>
<reference evidence="4" key="1">
    <citation type="submission" date="2023-05" db="EMBL/GenBank/DDBJ databases">
        <authorList>
            <person name="Huff M."/>
        </authorList>
    </citation>
    <scope>NUCLEOTIDE SEQUENCE</scope>
</reference>
<dbReference type="GO" id="GO:0017070">
    <property type="term" value="F:U6 snRNA binding"/>
    <property type="evidence" value="ECO:0007669"/>
    <property type="project" value="TreeGrafter"/>
</dbReference>
<dbReference type="GO" id="GO:0005682">
    <property type="term" value="C:U5 snRNP"/>
    <property type="evidence" value="ECO:0007669"/>
    <property type="project" value="TreeGrafter"/>
</dbReference>
<dbReference type="GO" id="GO:0097157">
    <property type="term" value="F:pre-mRNA intronic binding"/>
    <property type="evidence" value="ECO:0007669"/>
    <property type="project" value="TreeGrafter"/>
</dbReference>
<dbReference type="GO" id="GO:0030620">
    <property type="term" value="F:U2 snRNA binding"/>
    <property type="evidence" value="ECO:0007669"/>
    <property type="project" value="TreeGrafter"/>
</dbReference>
<keyword evidence="2" id="KW-0812">Transmembrane</keyword>
<dbReference type="AlphaFoldDB" id="A0AAD1ZVP6"/>
<protein>
    <recommendedName>
        <fullName evidence="3">Response regulatory domain-containing protein</fullName>
    </recommendedName>
</protein>
<proteinExistence type="predicted"/>
<dbReference type="GO" id="GO:0000160">
    <property type="term" value="P:phosphorelay signal transduction system"/>
    <property type="evidence" value="ECO:0007669"/>
    <property type="project" value="InterPro"/>
</dbReference>
<evidence type="ECO:0000256" key="2">
    <source>
        <dbReference type="SAM" id="Phobius"/>
    </source>
</evidence>
<dbReference type="InterPro" id="IPR001789">
    <property type="entry name" value="Sig_transdc_resp-reg_receiver"/>
</dbReference>
<dbReference type="InterPro" id="IPR011006">
    <property type="entry name" value="CheY-like_superfamily"/>
</dbReference>
<keyword evidence="2" id="KW-0472">Membrane</keyword>
<keyword evidence="5" id="KW-1185">Reference proteome</keyword>
<feature type="domain" description="Response regulatory" evidence="3">
    <location>
        <begin position="1"/>
        <end position="69"/>
    </location>
</feature>
<dbReference type="Proteomes" id="UP000834106">
    <property type="component" value="Chromosome 14"/>
</dbReference>
<dbReference type="Pfam" id="PF08082">
    <property type="entry name" value="PRO8NT"/>
    <property type="match status" value="1"/>
</dbReference>
<dbReference type="PANTHER" id="PTHR11140:SF0">
    <property type="entry name" value="PRE-MRNA-PROCESSING-SPLICING FACTOR 8"/>
    <property type="match status" value="1"/>
</dbReference>
<feature type="transmembrane region" description="Helical" evidence="2">
    <location>
        <begin position="116"/>
        <end position="142"/>
    </location>
</feature>
<sequence>MQEVEVNLVITDYCMPGMSGYALLKKIKNIPVVIMSSEDVPSRISRDHGDMSSKKFRHDKRVNLGALKFVPRAVYKLLENMPMPWEQVREVKILYHITGAITFVNEIPWVVEPIYLAQLCFYFCTSLFVVYLLVSSVAPLLMTCEQVNITRKDELAKILGTIARVGGATIITFYEGTLILYQASQPVGIEALQPLSSFQGIISSGIVIALQTWCIQKGGPVFVASFQPVQTVLVAAWHFVSNLRHYTPTDNRLHSFLSFLKENGVNLDEVEEKHPSSEATKAPKAETKVKYKRGLEANVPQRAILQRINSKKAASSYL</sequence>
<dbReference type="GO" id="GO:0030619">
    <property type="term" value="F:U1 snRNA binding"/>
    <property type="evidence" value="ECO:0007669"/>
    <property type="project" value="TreeGrafter"/>
</dbReference>